<gene>
    <name evidence="2" type="ORF">GCM10025789_13100</name>
</gene>
<protein>
    <submittedName>
        <fullName evidence="2">NAD(P)H-binding protein</fullName>
    </submittedName>
</protein>
<sequence length="204" mass="20857">MKISVIGAAGMIGSQIVAEATSRGLEVQAYTRSGNGVGELPSQALDISDTAAVAKVVNDSDATVISVAGRDDYAAVVAAHKALIEAKPAGRMVVIGGAGSLQVGEGRLLETPGFPAEYLPESTAFSTVLDLYRAADGIDWTLVAPSPVIAPGKRTGYVTALDTPAGGFVSTQDFAEAIVDELQNPAHKGRRFTVASADEAVAQS</sequence>
<dbReference type="Proteomes" id="UP001501521">
    <property type="component" value="Unassembled WGS sequence"/>
</dbReference>
<name>A0ABP9FI81_9ACTN</name>
<dbReference type="PANTHER" id="PTHR43355">
    <property type="entry name" value="FLAVIN REDUCTASE (NADPH)"/>
    <property type="match status" value="1"/>
</dbReference>
<evidence type="ECO:0000313" key="3">
    <source>
        <dbReference type="Proteomes" id="UP001501521"/>
    </source>
</evidence>
<accession>A0ABP9FI81</accession>
<organism evidence="2 3">
    <name type="scientific">Tessaracoccus lubricantis</name>
    <dbReference type="NCBI Taxonomy" id="545543"/>
    <lineage>
        <taxon>Bacteria</taxon>
        <taxon>Bacillati</taxon>
        <taxon>Actinomycetota</taxon>
        <taxon>Actinomycetes</taxon>
        <taxon>Propionibacteriales</taxon>
        <taxon>Propionibacteriaceae</taxon>
        <taxon>Tessaracoccus</taxon>
    </lineage>
</organism>
<feature type="domain" description="NAD(P)-binding" evidence="1">
    <location>
        <begin position="7"/>
        <end position="185"/>
    </location>
</feature>
<comment type="caution">
    <text evidence="2">The sequence shown here is derived from an EMBL/GenBank/DDBJ whole genome shotgun (WGS) entry which is preliminary data.</text>
</comment>
<dbReference type="InterPro" id="IPR036291">
    <property type="entry name" value="NAD(P)-bd_dom_sf"/>
</dbReference>
<dbReference type="Pfam" id="PF13460">
    <property type="entry name" value="NAD_binding_10"/>
    <property type="match status" value="1"/>
</dbReference>
<dbReference type="EMBL" id="BAABLV010000020">
    <property type="protein sequence ID" value="GAA4896671.1"/>
    <property type="molecule type" value="Genomic_DNA"/>
</dbReference>
<keyword evidence="3" id="KW-1185">Reference proteome</keyword>
<evidence type="ECO:0000313" key="2">
    <source>
        <dbReference type="EMBL" id="GAA4896671.1"/>
    </source>
</evidence>
<dbReference type="PANTHER" id="PTHR43355:SF2">
    <property type="entry name" value="FLAVIN REDUCTASE (NADPH)"/>
    <property type="match status" value="1"/>
</dbReference>
<dbReference type="InterPro" id="IPR016040">
    <property type="entry name" value="NAD(P)-bd_dom"/>
</dbReference>
<reference evidence="3" key="1">
    <citation type="journal article" date="2019" name="Int. J. Syst. Evol. Microbiol.">
        <title>The Global Catalogue of Microorganisms (GCM) 10K type strain sequencing project: providing services to taxonomists for standard genome sequencing and annotation.</title>
        <authorList>
            <consortium name="The Broad Institute Genomics Platform"/>
            <consortium name="The Broad Institute Genome Sequencing Center for Infectious Disease"/>
            <person name="Wu L."/>
            <person name="Ma J."/>
        </authorList>
    </citation>
    <scope>NUCLEOTIDE SEQUENCE [LARGE SCALE GENOMIC DNA]</scope>
    <source>
        <strain evidence="3">JCM 19125</strain>
    </source>
</reference>
<dbReference type="SUPFAM" id="SSF51735">
    <property type="entry name" value="NAD(P)-binding Rossmann-fold domains"/>
    <property type="match status" value="1"/>
</dbReference>
<dbReference type="RefSeq" id="WP_345580757.1">
    <property type="nucleotide sequence ID" value="NZ_BAABLV010000020.1"/>
</dbReference>
<proteinExistence type="predicted"/>
<evidence type="ECO:0000259" key="1">
    <source>
        <dbReference type="Pfam" id="PF13460"/>
    </source>
</evidence>
<dbReference type="Gene3D" id="3.40.50.720">
    <property type="entry name" value="NAD(P)-binding Rossmann-like Domain"/>
    <property type="match status" value="1"/>
</dbReference>
<dbReference type="InterPro" id="IPR051606">
    <property type="entry name" value="Polyketide_Oxido-like"/>
</dbReference>